<dbReference type="STRING" id="50429.A0A2B4PVN2"/>
<accession>A0A2B4PVN2</accession>
<evidence type="ECO:0000313" key="2">
    <source>
        <dbReference type="Proteomes" id="UP000225706"/>
    </source>
</evidence>
<sequence>VQERERIRQEELEYLRQRQLAQEMKEVADQRKQEEEAFYRQQELMIDAENQRRRVIGQEEQKLSDQRSRLVRKEEG</sequence>
<dbReference type="OrthoDB" id="5578278at2759"/>
<keyword evidence="2" id="KW-1185">Reference proteome</keyword>
<protein>
    <submittedName>
        <fullName evidence="1">TBC1 domain family member 31</fullName>
    </submittedName>
</protein>
<dbReference type="EMBL" id="LSMT01005460">
    <property type="protein sequence ID" value="PFW96775.1"/>
    <property type="molecule type" value="Genomic_DNA"/>
</dbReference>
<dbReference type="AlphaFoldDB" id="A0A2B4PVN2"/>
<dbReference type="Proteomes" id="UP000225706">
    <property type="component" value="Unassembled WGS sequence"/>
</dbReference>
<reference evidence="2" key="1">
    <citation type="journal article" date="2017" name="bioRxiv">
        <title>Comparative analysis of the genomes of Stylophora pistillata and Acropora digitifera provides evidence for extensive differences between species of corals.</title>
        <authorList>
            <person name="Voolstra C.R."/>
            <person name="Li Y."/>
            <person name="Liew Y.J."/>
            <person name="Baumgarten S."/>
            <person name="Zoccola D."/>
            <person name="Flot J.-F."/>
            <person name="Tambutte S."/>
            <person name="Allemand D."/>
            <person name="Aranda M."/>
        </authorList>
    </citation>
    <scope>NUCLEOTIDE SEQUENCE [LARGE SCALE GENOMIC DNA]</scope>
</reference>
<gene>
    <name evidence="1" type="primary">tbc1d31</name>
    <name evidence="1" type="ORF">AWC38_SpisGene25727</name>
</gene>
<organism evidence="1 2">
    <name type="scientific">Stylophora pistillata</name>
    <name type="common">Smooth cauliflower coral</name>
    <dbReference type="NCBI Taxonomy" id="50429"/>
    <lineage>
        <taxon>Eukaryota</taxon>
        <taxon>Metazoa</taxon>
        <taxon>Cnidaria</taxon>
        <taxon>Anthozoa</taxon>
        <taxon>Hexacorallia</taxon>
        <taxon>Scleractinia</taxon>
        <taxon>Astrocoeniina</taxon>
        <taxon>Pocilloporidae</taxon>
        <taxon>Stylophora</taxon>
    </lineage>
</organism>
<proteinExistence type="predicted"/>
<evidence type="ECO:0000313" key="1">
    <source>
        <dbReference type="EMBL" id="PFW96775.1"/>
    </source>
</evidence>
<feature type="non-terminal residue" evidence="1">
    <location>
        <position position="1"/>
    </location>
</feature>
<comment type="caution">
    <text evidence="1">The sequence shown here is derived from an EMBL/GenBank/DDBJ whole genome shotgun (WGS) entry which is preliminary data.</text>
</comment>
<name>A0A2B4PVN2_STYPI</name>